<comment type="caution">
    <text evidence="8">The sequence shown here is derived from an EMBL/GenBank/DDBJ whole genome shotgun (WGS) entry which is preliminary data.</text>
</comment>
<dbReference type="PANTHER" id="PTHR10068">
    <property type="entry name" value="BONE MARROW PROTEOGLYCAN"/>
    <property type="match status" value="1"/>
</dbReference>
<dbReference type="InterPro" id="IPR019931">
    <property type="entry name" value="LPXTG_anchor"/>
</dbReference>
<sequence>MFINKKEKFSIRKFKDGRSDSVKIGTVGLIVGAALAMAGQTQTVEAAMTENSDNTTTISNDKGSVIVDTANIENPDAGRAFSTDPTAEGTNTITKTGKVDYKYVTAEGNTVLEENKNQNSGADKTIETTYDVYGKSGEVFKGTTGGDAEDSDLNDAKENGKKETIEKDGKTYHLIGEPKVETTGNGGGVYSDTTLGDITAKLTPEGLSNAEGKITYDTVKAGGKAWIVEQTGKGTYGKYVQADSGAITSDAKMVEAFKAGEAAAKDFTSANVTADGGIKEGDYVFVLEKNTYVTAKTESFALTASIQLTSSDNVADDKDGSGATVNRTYAMVQNFKAAPDTLTGVANKTLVKGYLAYLQEKGFEDNLLNFKRYIALGIGAKAGDPYAIIADKGDQVDDKGRPTTDITADIESVSESDSSTLEDTPDFVLKLNTPSPDVEEYSYRDEITPLRAYRLASGTTTITYTYAEEKTREVEKKGSVVVNYKTEDGTELKAPYTDTPETVAEVVTEHYYVNADGQEVVVEDKTVRTPKNVAYNTKENETEKPQKLTDAQGNVYYLNEANTKTAVNDTETTSPAEEGTVVEGVTKVTYIYEKAGSVVVNYKTEDGTPLTGTVVGDESKTVESGAKDIDNGKPGTAYNTADNGMKPTRIKTAEGKVYELVPDLTEGEETGEVESGTTKEVTYVYKEVKGNVVVKYEDTEGNTLADDEKDETDASLNVKYDTADHKKESIEKDGVKYYLTAKELKDGSKPATGDVVEGTTTVTYVYEKAGSVIVNYQTEDGTPLTGTADGANVASGAKDTTDAKAGTDYNTADNGMKPNRITTAEGKVYELVPTATKGDETGKVVAGETKEVTYVYKEVKGNVVVKYEDTEGNVIAEDEKDETDASLNVKYDTADHKKAEITKDGVKYYLTAKELKDDSKPATGDVVEGTTTVTYVYEKAGQVVVNYQTEDGTPLVGVDPAGANVASGAKDTVDGKPGSDYDTSDNGMKPARITTAEGKVYELVPTATKGEETGKVVAGETKEVTYVYKEVTGDVVVHYVDTEGNKIAADKDDLKGASLSEKYDTAVDNKPEKITAEDGTVYYITKAGLKDDSKPETGNVVEGKTDVTYVYEKAGSVIVNYQTEDGTPLVGTADGKDIASGAKDTDNGKPGSEYNTADNGMKPTRITTAEGKVYELVPASTKGDETGTVESGQTKEVTYVYKEVKGNVVVHYTDEAGNKIAEDAKDTTDGSISTPYDTSDNGMKPERITTPEGKVYQLVPTATQGAETGKVTEGTTEVTYVYKEVTGDVVVHYVDTEGNVIAEDKEDTKGASLNSKYDTTDNKPEKIEKDGTVYYLTEKALKDDSKPENGDVVEGKTEVTYVYEKAGQVVVHYTDEKGNTIQEDAVDTKDGKPNSDYNTADNGMKPNRITTPEGKVYELIPQSTKGDETGKVKAGETTEVTYVYKEITGNVVVHYVDTEGNTLAEDTKDVENGSLSEKYDTTDNKPAKLEKDGQVYYLTAKELKDGSKPENGAVVEGTTEITYVYEKAGNVLVHYVDEAGNTLQADAVDTKDGQPGAKYDTSDNDMKPTRITTPEGKVYELVPASTKGNETGDVEAGKTTEVTYVYKEVKGNVVVHYVDEAGNTIAEDIKDTTDGSVSSAYDTSDNKPATITTKDGKVYVLVPTSTKGEESGKVTEGTTEVTYVYKEVTGDVVVHYVDTEGNVIAEDKEDTKGASLNAKYDTTDNKPATIEKDGVKYYLTEKAVKDDSKPETGDVVEGKTEVTYVYEKAGQVVVHYVDEAGNTIQTDAVDTKDGKPGAAYNTTDNDMKPTRITTAEGRVYELVPASTKGNENGSVEAGKTTEVTYVYKEIKGNVVVHYVDEAGNTIAEDVKDTTDGSVSSAYDTTDNKPATITTKDGKLYVLVPTSTKGDENGKVTEGTTEVTYVYKEVKEGTTNGGSLTPSQPGSPSTPSTNPTSPVKPTDPSQPTTPANPATPAAPANPATPVAPANPTNPTTPANPATPTMPSAPVNGKAPQAPVAPSEAKGQAELPNTGTEDHASLAALGLLGVLSGFGLVARKKKED</sequence>
<dbReference type="PROSITE" id="PS50847">
    <property type="entry name" value="GRAM_POS_ANCHORING"/>
    <property type="match status" value="1"/>
</dbReference>
<proteinExistence type="predicted"/>
<keyword evidence="5" id="KW-0572">Peptidoglycan-anchor</keyword>
<protein>
    <submittedName>
        <fullName evidence="8">IgA FC receptor</fullName>
    </submittedName>
</protein>
<name>A0A3R9J1M2_STRMT</name>
<dbReference type="PANTHER" id="PTHR10068:SF14">
    <property type="entry name" value="CELL WALL ADHESIN EAP1"/>
    <property type="match status" value="1"/>
</dbReference>
<feature type="region of interest" description="Disordered" evidence="6">
    <location>
        <begin position="1385"/>
        <end position="1410"/>
    </location>
</feature>
<dbReference type="Pfam" id="PF06458">
    <property type="entry name" value="MucBP"/>
    <property type="match status" value="16"/>
</dbReference>
<keyword evidence="4" id="KW-0677">Repeat</keyword>
<evidence type="ECO:0000256" key="2">
    <source>
        <dbReference type="ARBA" id="ARBA00022525"/>
    </source>
</evidence>
<evidence type="ECO:0000259" key="7">
    <source>
        <dbReference type="PROSITE" id="PS50847"/>
    </source>
</evidence>
<feature type="region of interest" description="Disordered" evidence="6">
    <location>
        <begin position="141"/>
        <end position="162"/>
    </location>
</feature>
<keyword evidence="1" id="KW-0134">Cell wall</keyword>
<evidence type="ECO:0000256" key="1">
    <source>
        <dbReference type="ARBA" id="ARBA00022512"/>
    </source>
</evidence>
<feature type="region of interest" description="Disordered" evidence="6">
    <location>
        <begin position="1132"/>
        <end position="1163"/>
    </location>
</feature>
<evidence type="ECO:0000313" key="9">
    <source>
        <dbReference type="Proteomes" id="UP000278653"/>
    </source>
</evidence>
<dbReference type="RefSeq" id="WP_125447285.1">
    <property type="nucleotide sequence ID" value="NZ_RJNH01000003.1"/>
</dbReference>
<dbReference type="Gene3D" id="3.10.20.320">
    <property type="entry name" value="Putative peptidoglycan bound protein (lpxtg motif)"/>
    <property type="match status" value="15"/>
</dbReference>
<keyword evidence="2" id="KW-0964">Secreted</keyword>
<feature type="region of interest" description="Disordered" evidence="6">
    <location>
        <begin position="1225"/>
        <end position="1245"/>
    </location>
</feature>
<dbReference type="EMBL" id="RJNH01000003">
    <property type="protein sequence ID" value="RSI61798.1"/>
    <property type="molecule type" value="Genomic_DNA"/>
</dbReference>
<feature type="region of interest" description="Disordered" evidence="6">
    <location>
        <begin position="626"/>
        <end position="646"/>
    </location>
</feature>
<gene>
    <name evidence="8" type="primary">bag</name>
    <name evidence="8" type="ORF">D8865_04030</name>
</gene>
<evidence type="ECO:0000256" key="6">
    <source>
        <dbReference type="SAM" id="MobiDB-lite"/>
    </source>
</evidence>
<feature type="region of interest" description="Disordered" evidence="6">
    <location>
        <begin position="967"/>
        <end position="990"/>
    </location>
</feature>
<evidence type="ECO:0000256" key="5">
    <source>
        <dbReference type="ARBA" id="ARBA00023088"/>
    </source>
</evidence>
<evidence type="ECO:0000313" key="8">
    <source>
        <dbReference type="EMBL" id="RSI61798.1"/>
    </source>
</evidence>
<feature type="region of interest" description="Disordered" evidence="6">
    <location>
        <begin position="1547"/>
        <end position="1571"/>
    </location>
</feature>
<dbReference type="Pfam" id="PF00746">
    <property type="entry name" value="Gram_pos_anchor"/>
    <property type="match status" value="1"/>
</dbReference>
<feature type="compositionally biased region" description="Low complexity" evidence="6">
    <location>
        <begin position="1938"/>
        <end position="2008"/>
    </location>
</feature>
<dbReference type="InterPro" id="IPR009459">
    <property type="entry name" value="MucBP_dom"/>
</dbReference>
<keyword evidence="8" id="KW-0675">Receptor</keyword>
<dbReference type="NCBIfam" id="TIGR01167">
    <property type="entry name" value="LPXTG_anchor"/>
    <property type="match status" value="1"/>
</dbReference>
<feature type="region of interest" description="Disordered" evidence="6">
    <location>
        <begin position="1932"/>
        <end position="2035"/>
    </location>
</feature>
<organism evidence="8 9">
    <name type="scientific">Streptococcus mitis</name>
    <dbReference type="NCBI Taxonomy" id="28037"/>
    <lineage>
        <taxon>Bacteria</taxon>
        <taxon>Bacillati</taxon>
        <taxon>Bacillota</taxon>
        <taxon>Bacilli</taxon>
        <taxon>Lactobacillales</taxon>
        <taxon>Streptococcaceae</taxon>
        <taxon>Streptococcus</taxon>
        <taxon>Streptococcus mitis group</taxon>
    </lineage>
</organism>
<feature type="domain" description="Gram-positive cocci surface proteins LPxTG" evidence="7">
    <location>
        <begin position="2029"/>
        <end position="2062"/>
    </location>
</feature>
<dbReference type="Proteomes" id="UP000278653">
    <property type="component" value="Unassembled WGS sequence"/>
</dbReference>
<feature type="compositionally biased region" description="Polar residues" evidence="6">
    <location>
        <begin position="1229"/>
        <end position="1241"/>
    </location>
</feature>
<keyword evidence="3" id="KW-0732">Signal</keyword>
<evidence type="ECO:0000256" key="4">
    <source>
        <dbReference type="ARBA" id="ARBA00022737"/>
    </source>
</evidence>
<reference evidence="8 9" key="1">
    <citation type="submission" date="2018-11" db="EMBL/GenBank/DDBJ databases">
        <title>Species Designations Belie Phenotypic and Genotypic Heterogeneity in Oral Streptococci.</title>
        <authorList>
            <person name="Velsko I."/>
        </authorList>
    </citation>
    <scope>NUCLEOTIDE SEQUENCE [LARGE SCALE GENOMIC DNA]</scope>
    <source>
        <strain evidence="8 9">BCC15</strain>
    </source>
</reference>
<accession>A0A3R9J1M2</accession>
<evidence type="ECO:0000256" key="3">
    <source>
        <dbReference type="ARBA" id="ARBA00022729"/>
    </source>
</evidence>